<comment type="similarity">
    <text evidence="2">Belongs to the YkuD family.</text>
</comment>
<dbReference type="PROSITE" id="PS52029">
    <property type="entry name" value="LD_TPASE"/>
    <property type="match status" value="1"/>
</dbReference>
<evidence type="ECO:0000313" key="11">
    <source>
        <dbReference type="Proteomes" id="UP000294498"/>
    </source>
</evidence>
<sequence length="250" mass="28948">MKFVSIQILFFLLVVSYSHAQTYVGIQSTNARLAPLIKGGEDTLRKQFEAKGLQWPAKYIYMRSFKYEKELEVWVKNDIQDTFRLFKVYKVCRTSGKMGPKRRQGDMQVPEGFYYINGFNPNSNYHLALGLDYPNLSDRLKSGASDLGGDIYIHGSCVSVGCIPILDNQIEEVYMLAAISRQEGQDYIPVHIFPIRYNLENSAAFLKNQIRDDKDWARFNEQLRSSFDYFEEHHRLPVIAVDSRGDYVIK</sequence>
<dbReference type="GO" id="GO:0004180">
    <property type="term" value="F:carboxypeptidase activity"/>
    <property type="evidence" value="ECO:0007669"/>
    <property type="project" value="UniProtKB-ARBA"/>
</dbReference>
<evidence type="ECO:0000256" key="1">
    <source>
        <dbReference type="ARBA" id="ARBA00004752"/>
    </source>
</evidence>
<dbReference type="InterPro" id="IPR005490">
    <property type="entry name" value="LD_TPept_cat_dom"/>
</dbReference>
<comment type="pathway">
    <text evidence="1 7">Cell wall biogenesis; peptidoglycan biosynthesis.</text>
</comment>
<dbReference type="EMBL" id="SODV01000001">
    <property type="protein sequence ID" value="TDX01096.1"/>
    <property type="molecule type" value="Genomic_DNA"/>
</dbReference>
<dbReference type="AlphaFoldDB" id="A0A4R8DT78"/>
<proteinExistence type="inferred from homology"/>
<dbReference type="PANTHER" id="PTHR36699:SF1">
    <property type="entry name" value="L,D-TRANSPEPTIDASE YAFK-RELATED"/>
    <property type="match status" value="1"/>
</dbReference>
<reference evidence="10 11" key="1">
    <citation type="submission" date="2019-03" db="EMBL/GenBank/DDBJ databases">
        <title>Genomic Encyclopedia of Type Strains, Phase IV (KMG-IV): sequencing the most valuable type-strain genomes for metagenomic binning, comparative biology and taxonomic classification.</title>
        <authorList>
            <person name="Goeker M."/>
        </authorList>
    </citation>
    <scope>NUCLEOTIDE SEQUENCE [LARGE SCALE GENOMIC DNA]</scope>
    <source>
        <strain evidence="10 11">DSM 100059</strain>
    </source>
</reference>
<name>A0A4R8DT78_9BACT</name>
<keyword evidence="3" id="KW-0808">Transferase</keyword>
<dbReference type="Proteomes" id="UP000294498">
    <property type="component" value="Unassembled WGS sequence"/>
</dbReference>
<feature type="chain" id="PRO_5020941065" description="L,D-TPase catalytic domain-containing protein" evidence="8">
    <location>
        <begin position="21"/>
        <end position="250"/>
    </location>
</feature>
<dbReference type="PANTHER" id="PTHR36699">
    <property type="entry name" value="LD-TRANSPEPTIDASE"/>
    <property type="match status" value="1"/>
</dbReference>
<dbReference type="UniPathway" id="UPA00219"/>
<keyword evidence="8" id="KW-0732">Signal</keyword>
<evidence type="ECO:0000256" key="6">
    <source>
        <dbReference type="ARBA" id="ARBA00023316"/>
    </source>
</evidence>
<dbReference type="GO" id="GO:0008360">
    <property type="term" value="P:regulation of cell shape"/>
    <property type="evidence" value="ECO:0007669"/>
    <property type="project" value="UniProtKB-UniRule"/>
</dbReference>
<dbReference type="CDD" id="cd16913">
    <property type="entry name" value="YkuD_like"/>
    <property type="match status" value="1"/>
</dbReference>
<comment type="caution">
    <text evidence="10">The sequence shown here is derived from an EMBL/GenBank/DDBJ whole genome shotgun (WGS) entry which is preliminary data.</text>
</comment>
<dbReference type="GO" id="GO:0016740">
    <property type="term" value="F:transferase activity"/>
    <property type="evidence" value="ECO:0007669"/>
    <property type="project" value="UniProtKB-KW"/>
</dbReference>
<evidence type="ECO:0000256" key="5">
    <source>
        <dbReference type="ARBA" id="ARBA00022984"/>
    </source>
</evidence>
<feature type="domain" description="L,D-TPase catalytic" evidence="9">
    <location>
        <begin position="60"/>
        <end position="193"/>
    </location>
</feature>
<dbReference type="Pfam" id="PF03734">
    <property type="entry name" value="YkuD"/>
    <property type="match status" value="1"/>
</dbReference>
<feature type="active site" description="Nucleophile" evidence="7">
    <location>
        <position position="162"/>
    </location>
</feature>
<keyword evidence="4 7" id="KW-0133">Cell shape</keyword>
<evidence type="ECO:0000259" key="9">
    <source>
        <dbReference type="PROSITE" id="PS52029"/>
    </source>
</evidence>
<dbReference type="SUPFAM" id="SSF141523">
    <property type="entry name" value="L,D-transpeptidase catalytic domain-like"/>
    <property type="match status" value="1"/>
</dbReference>
<dbReference type="GO" id="GO:0071555">
    <property type="term" value="P:cell wall organization"/>
    <property type="evidence" value="ECO:0007669"/>
    <property type="project" value="UniProtKB-UniRule"/>
</dbReference>
<keyword evidence="6 7" id="KW-0961">Cell wall biogenesis/degradation</keyword>
<feature type="signal peptide" evidence="8">
    <location>
        <begin position="1"/>
        <end position="20"/>
    </location>
</feature>
<evidence type="ECO:0000256" key="7">
    <source>
        <dbReference type="PROSITE-ProRule" id="PRU01373"/>
    </source>
</evidence>
<evidence type="ECO:0000256" key="2">
    <source>
        <dbReference type="ARBA" id="ARBA00005992"/>
    </source>
</evidence>
<dbReference type="InterPro" id="IPR038063">
    <property type="entry name" value="Transpep_catalytic_dom"/>
</dbReference>
<protein>
    <recommendedName>
        <fullName evidence="9">L,D-TPase catalytic domain-containing protein</fullName>
    </recommendedName>
</protein>
<dbReference type="RefSeq" id="WP_246073587.1">
    <property type="nucleotide sequence ID" value="NZ_SODV01000001.1"/>
</dbReference>
<evidence type="ECO:0000256" key="4">
    <source>
        <dbReference type="ARBA" id="ARBA00022960"/>
    </source>
</evidence>
<dbReference type="GO" id="GO:0009252">
    <property type="term" value="P:peptidoglycan biosynthetic process"/>
    <property type="evidence" value="ECO:0007669"/>
    <property type="project" value="UniProtKB-UniPathway"/>
</dbReference>
<keyword evidence="5 7" id="KW-0573">Peptidoglycan synthesis</keyword>
<accession>A0A4R8DT78</accession>
<keyword evidence="11" id="KW-1185">Reference proteome</keyword>
<evidence type="ECO:0000256" key="8">
    <source>
        <dbReference type="SAM" id="SignalP"/>
    </source>
</evidence>
<evidence type="ECO:0000256" key="3">
    <source>
        <dbReference type="ARBA" id="ARBA00022679"/>
    </source>
</evidence>
<organism evidence="10 11">
    <name type="scientific">Dinghuibacter silviterrae</name>
    <dbReference type="NCBI Taxonomy" id="1539049"/>
    <lineage>
        <taxon>Bacteria</taxon>
        <taxon>Pseudomonadati</taxon>
        <taxon>Bacteroidota</taxon>
        <taxon>Chitinophagia</taxon>
        <taxon>Chitinophagales</taxon>
        <taxon>Chitinophagaceae</taxon>
        <taxon>Dinghuibacter</taxon>
    </lineage>
</organism>
<feature type="active site" description="Proton donor/acceptor" evidence="7">
    <location>
        <position position="154"/>
    </location>
</feature>
<gene>
    <name evidence="10" type="ORF">EDB95_2127</name>
</gene>
<evidence type="ECO:0000313" key="10">
    <source>
        <dbReference type="EMBL" id="TDX01096.1"/>
    </source>
</evidence>